<reference evidence="4 5" key="1">
    <citation type="submission" date="2015-06" db="EMBL/GenBank/DDBJ databases">
        <title>Survival trade-offs in plant roots during colonization by closely related pathogenic and mutualistic fungi.</title>
        <authorList>
            <person name="Hacquard S."/>
            <person name="Kracher B."/>
            <person name="Hiruma K."/>
            <person name="Weinman A."/>
            <person name="Muench P."/>
            <person name="Garrido Oter R."/>
            <person name="Ver Loren van Themaat E."/>
            <person name="Dallerey J.-F."/>
            <person name="Damm U."/>
            <person name="Henrissat B."/>
            <person name="Lespinet O."/>
            <person name="Thon M."/>
            <person name="Kemen E."/>
            <person name="McHardy A.C."/>
            <person name="Schulze-Lefert P."/>
            <person name="O'Connell R.J."/>
        </authorList>
    </citation>
    <scope>NUCLEOTIDE SEQUENCE [LARGE SCALE GENOMIC DNA]</scope>
    <source>
        <strain evidence="4 5">MAFF 238704</strain>
    </source>
</reference>
<dbReference type="InterPro" id="IPR004875">
    <property type="entry name" value="DDE_SF_endonuclease_dom"/>
</dbReference>
<evidence type="ECO:0000256" key="1">
    <source>
        <dbReference type="PROSITE-ProRule" id="PRU00047"/>
    </source>
</evidence>
<keyword evidence="1" id="KW-0863">Zinc-finger</keyword>
<dbReference type="EMBL" id="LFIW01000717">
    <property type="protein sequence ID" value="KZL85197.1"/>
    <property type="molecule type" value="Genomic_DNA"/>
</dbReference>
<dbReference type="PROSITE" id="PS50158">
    <property type="entry name" value="ZF_CCHC"/>
    <property type="match status" value="1"/>
</dbReference>
<keyword evidence="5" id="KW-1185">Reference proteome</keyword>
<feature type="region of interest" description="Disordered" evidence="2">
    <location>
        <begin position="273"/>
        <end position="296"/>
    </location>
</feature>
<dbReference type="AlphaFoldDB" id="A0A167EJ09"/>
<dbReference type="InterPro" id="IPR009057">
    <property type="entry name" value="Homeodomain-like_sf"/>
</dbReference>
<evidence type="ECO:0000313" key="4">
    <source>
        <dbReference type="EMBL" id="KZL85197.1"/>
    </source>
</evidence>
<accession>A0A167EJ09</accession>
<keyword evidence="1" id="KW-0479">Metal-binding</keyword>
<dbReference type="SUPFAM" id="SSF51182">
    <property type="entry name" value="RmlC-like cupins"/>
    <property type="match status" value="1"/>
</dbReference>
<organism evidence="4 5">
    <name type="scientific">Colletotrichum incanum</name>
    <name type="common">Soybean anthracnose fungus</name>
    <dbReference type="NCBI Taxonomy" id="1573173"/>
    <lineage>
        <taxon>Eukaryota</taxon>
        <taxon>Fungi</taxon>
        <taxon>Dikarya</taxon>
        <taxon>Ascomycota</taxon>
        <taxon>Pezizomycotina</taxon>
        <taxon>Sordariomycetes</taxon>
        <taxon>Hypocreomycetidae</taxon>
        <taxon>Glomerellales</taxon>
        <taxon>Glomerellaceae</taxon>
        <taxon>Colletotrichum</taxon>
        <taxon>Colletotrichum spaethianum species complex</taxon>
    </lineage>
</organism>
<feature type="region of interest" description="Disordered" evidence="2">
    <location>
        <begin position="205"/>
        <end position="224"/>
    </location>
</feature>
<keyword evidence="1" id="KW-0862">Zinc</keyword>
<dbReference type="Gene3D" id="1.10.10.60">
    <property type="entry name" value="Homeodomain-like"/>
    <property type="match status" value="1"/>
</dbReference>
<evidence type="ECO:0000259" key="3">
    <source>
        <dbReference type="PROSITE" id="PS50158"/>
    </source>
</evidence>
<name>A0A167EJ09_COLIC</name>
<feature type="region of interest" description="Disordered" evidence="2">
    <location>
        <begin position="177"/>
        <end position="199"/>
    </location>
</feature>
<comment type="caution">
    <text evidence="4">The sequence shown here is derived from an EMBL/GenBank/DDBJ whole genome shotgun (WGS) entry which is preliminary data.</text>
</comment>
<dbReference type="InterPro" id="IPR014710">
    <property type="entry name" value="RmlC-like_jellyroll"/>
</dbReference>
<proteinExistence type="predicted"/>
<sequence>MQSTSIESRIILAIQALEKDPKMPVRRAASTFEVPESTLRDRRAGRVARGERRPNSMKMTITEEEVILERVINLIDRGFPPRQEDEQSIIALYMPPHSSHKLQPLNIRCFSPLKYSYGKEIKKIMRMQISHITKDDFFPAFKAAFFASIGENNVRAGFRQAGLVPFNPEVVLSRLDFKPKTPTPSNSRPSSQGSWDAKTPTTALEGVRSASSLKKKIQAHQGSSPTPMYEVINFQARGISKLAHRLAIVEAENRKLRTGIEVLKALQVEKGGVDAGGENNPQKEGRTEGAEPRARRCGNCGKSGHNARTCEVVWDSDEEEVETDHDAKGAWLELLKETADPSDNRYVTKCTYDGVEKPFNIPVHWHKVSCTHKPFSYLVLELQKSTAMLTFQHHDEHITVVEGRITATVDGKDTIVKAGDPPLVVPRLHLHGFRGFPGESCVFEERNLPSGDYKVL</sequence>
<dbReference type="Proteomes" id="UP000076584">
    <property type="component" value="Unassembled WGS sequence"/>
</dbReference>
<dbReference type="GO" id="GO:0008270">
    <property type="term" value="F:zinc ion binding"/>
    <property type="evidence" value="ECO:0007669"/>
    <property type="project" value="UniProtKB-KW"/>
</dbReference>
<feature type="compositionally biased region" description="Polar residues" evidence="2">
    <location>
        <begin position="183"/>
        <end position="199"/>
    </location>
</feature>
<gene>
    <name evidence="4" type="ORF">CI238_02973</name>
</gene>
<dbReference type="Pfam" id="PF03184">
    <property type="entry name" value="DDE_1"/>
    <property type="match status" value="1"/>
</dbReference>
<evidence type="ECO:0000313" key="5">
    <source>
        <dbReference type="Proteomes" id="UP000076584"/>
    </source>
</evidence>
<dbReference type="STRING" id="1573173.A0A167EJ09"/>
<feature type="domain" description="CCHC-type" evidence="3">
    <location>
        <begin position="295"/>
        <end position="310"/>
    </location>
</feature>
<dbReference type="Gene3D" id="2.60.120.10">
    <property type="entry name" value="Jelly Rolls"/>
    <property type="match status" value="1"/>
</dbReference>
<dbReference type="InterPro" id="IPR011051">
    <property type="entry name" value="RmlC_Cupin_sf"/>
</dbReference>
<dbReference type="GO" id="GO:0003676">
    <property type="term" value="F:nucleic acid binding"/>
    <property type="evidence" value="ECO:0007669"/>
    <property type="project" value="InterPro"/>
</dbReference>
<dbReference type="InterPro" id="IPR001878">
    <property type="entry name" value="Znf_CCHC"/>
</dbReference>
<feature type="compositionally biased region" description="Basic and acidic residues" evidence="2">
    <location>
        <begin position="281"/>
        <end position="294"/>
    </location>
</feature>
<dbReference type="SUPFAM" id="SSF46689">
    <property type="entry name" value="Homeodomain-like"/>
    <property type="match status" value="1"/>
</dbReference>
<protein>
    <submittedName>
        <fullName evidence="4">Transposase</fullName>
    </submittedName>
</protein>
<evidence type="ECO:0000256" key="2">
    <source>
        <dbReference type="SAM" id="MobiDB-lite"/>
    </source>
</evidence>